<evidence type="ECO:0000313" key="2">
    <source>
        <dbReference type="Proteomes" id="UP001528411"/>
    </source>
</evidence>
<dbReference type="Pfam" id="PF08811">
    <property type="entry name" value="DUF1800"/>
    <property type="match status" value="1"/>
</dbReference>
<comment type="caution">
    <text evidence="1">The sequence shown here is derived from an EMBL/GenBank/DDBJ whole genome shotgun (WGS) entry which is preliminary data.</text>
</comment>
<accession>A0ABT5FE42</accession>
<name>A0ABT5FE42_9GAMM</name>
<dbReference type="PANTHER" id="PTHR43737:SF1">
    <property type="entry name" value="DUF1501 DOMAIN-CONTAINING PROTEIN"/>
    <property type="match status" value="1"/>
</dbReference>
<organism evidence="1 2">
    <name type="scientific">Psychrosphaera algicola</name>
    <dbReference type="NCBI Taxonomy" id="3023714"/>
    <lineage>
        <taxon>Bacteria</taxon>
        <taxon>Pseudomonadati</taxon>
        <taxon>Pseudomonadota</taxon>
        <taxon>Gammaproteobacteria</taxon>
        <taxon>Alteromonadales</taxon>
        <taxon>Pseudoalteromonadaceae</taxon>
        <taxon>Psychrosphaera</taxon>
    </lineage>
</organism>
<reference evidence="1 2" key="1">
    <citation type="submission" date="2023-01" db="EMBL/GenBank/DDBJ databases">
        <title>Psychrosphaera sp. nov., isolated from marine algae.</title>
        <authorList>
            <person name="Bayburt H."/>
            <person name="Choi B.J."/>
            <person name="Kim J.M."/>
            <person name="Choi D.G."/>
            <person name="Jeon C.O."/>
        </authorList>
    </citation>
    <scope>NUCLEOTIDE SEQUENCE [LARGE SCALE GENOMIC DNA]</scope>
    <source>
        <strain evidence="1 2">G1-22</strain>
    </source>
</reference>
<gene>
    <name evidence="1" type="ORF">PN838_09125</name>
</gene>
<evidence type="ECO:0000313" key="1">
    <source>
        <dbReference type="EMBL" id="MDC2888905.1"/>
    </source>
</evidence>
<dbReference type="PANTHER" id="PTHR43737">
    <property type="entry name" value="BLL7424 PROTEIN"/>
    <property type="match status" value="1"/>
</dbReference>
<keyword evidence="2" id="KW-1185">Reference proteome</keyword>
<dbReference type="Proteomes" id="UP001528411">
    <property type="component" value="Unassembled WGS sequence"/>
</dbReference>
<dbReference type="RefSeq" id="WP_272180455.1">
    <property type="nucleotide sequence ID" value="NZ_JAQOMS010000002.1"/>
</dbReference>
<dbReference type="InterPro" id="IPR014917">
    <property type="entry name" value="DUF1800"/>
</dbReference>
<dbReference type="PROSITE" id="PS51257">
    <property type="entry name" value="PROKAR_LIPOPROTEIN"/>
    <property type="match status" value="1"/>
</dbReference>
<dbReference type="EMBL" id="JAQOMS010000002">
    <property type="protein sequence ID" value="MDC2888905.1"/>
    <property type="molecule type" value="Genomic_DNA"/>
</dbReference>
<sequence length="441" mass="49858">MTTKLKFIMPLSIILLLISCGDNSSKSNTEPVVKIIPEPESPINAANASRLLNQLTFGATLEDINNLVEINRKAWLEEQFDLTPSLHVPLIEPFSDREDFWRKYRMAAWFERAIYAPDQLRQRMAFVLSEIFVISEFNDVLGNDPKAVANYYDLLVTHAFGNYRDLLEAVTLSPAMGIYLSMLGNEKPDTSRNIRPDENYAREVMQLFTIGLVELENDGSIKLDENGAAISTYDQATIKGFAHVFTGWHYNGTTEDTWFRWWDNQDLYGTMVPVQAFHDTAEKALFSGVLLPANQTAEQDLKAALDALFNHPNVAPFIAKQLIQKFITSNPTPAYVERIANVFIDNGAGERGDLKAVVKALILDEEAINGHISAPDTFGKMREPILKATHLWRAFNLTTDNEIIDMGWPDYYFNQAPLASASVFNFYRPDYSPPSLKMLRV</sequence>
<protein>
    <submittedName>
        <fullName evidence="1">DUF1800 domain-containing protein</fullName>
    </submittedName>
</protein>
<proteinExistence type="predicted"/>